<dbReference type="PANTHER" id="PTHR47691">
    <property type="entry name" value="REGULATOR-RELATED"/>
    <property type="match status" value="1"/>
</dbReference>
<reference evidence="2 3" key="1">
    <citation type="submission" date="2018-08" db="EMBL/GenBank/DDBJ databases">
        <title>Genomic Encyclopedia of Archaeal and Bacterial Type Strains, Phase II (KMG-II): from individual species to whole genera.</title>
        <authorList>
            <person name="Goeker M."/>
        </authorList>
    </citation>
    <scope>NUCLEOTIDE SEQUENCE [LARGE SCALE GENOMIC DNA]</scope>
    <source>
        <strain evidence="2 3">DSM 45791</strain>
    </source>
</reference>
<sequence>MARPARRPGNLPADATSFVGRRRELAEVRQKLAKARLVSLVGPGGVGKTRLALRAGTELARGFPDGTWLVELADLRDPGLVANAVLAGLDLRDQAAEPAELVLSYLRDKRLLLVVDNCEHLLAATAALLSRILHTAPGVCVVVTSREPLSVAGEHVVTVPPLDLPLAQASLVQVRQNEAVQLFVERATAIGRFELTAANASAVVELCRRLDGLPLAIELAAVRTRVLSVAQILPRLADRFALLTGGQAVAPRHHTLRATIDWSHDLLTADEQALLRRLCVFGGRFTVDDVESVCAQDLPAAGVLDAVASLVDKSLLIRDDVGEVACYRLHETMREYAGIKLREAGEQESFERRCAEYYRDRCLESLPQVRFRLLEWLAWMDVEIDNIRSVLGQCVLRGDRRLGLDLAAAAGWFWATRATSEGVRWLDELDAGEHLLAQFMRGFLAVLQADADTAGPLLRRAAAAAERAGLVPVQVHALTLAAIVAHTAGEDGHDLLEAAAGLAPNDHLSTISVRQAESIIGLFDGDLATVRTAAADGIRRCRAVDDLYALEMMLANLALATPDFDEARPLLAEALHIARRLDDRVAQHHVLGALACHAAATQQQRLAAQLLGATESLRAGTTLRPYLTPALDTARAATRAALGDTTYQACLEDGRRLSRADAIALALGEPAPAAATSTAAGPLTPREAEVAHLVAEGLSNRQIATRLHISDHTVDSHIRRILVKLGCTSRTQVATWITDAGRSGSSPEPAR</sequence>
<dbReference type="InterPro" id="IPR058852">
    <property type="entry name" value="HTH_77"/>
</dbReference>
<name>A0A3E0HHQ2_9PSEU</name>
<dbReference type="EMBL" id="QUNO01000007">
    <property type="protein sequence ID" value="REH45912.1"/>
    <property type="molecule type" value="Genomic_DNA"/>
</dbReference>
<dbReference type="Proteomes" id="UP000256269">
    <property type="component" value="Unassembled WGS sequence"/>
</dbReference>
<comment type="caution">
    <text evidence="2">The sequence shown here is derived from an EMBL/GenBank/DDBJ whole genome shotgun (WGS) entry which is preliminary data.</text>
</comment>
<dbReference type="SUPFAM" id="SSF46894">
    <property type="entry name" value="C-terminal effector domain of the bipartite response regulators"/>
    <property type="match status" value="1"/>
</dbReference>
<gene>
    <name evidence="2" type="ORF">BCF44_10744</name>
</gene>
<dbReference type="Pfam" id="PF20703">
    <property type="entry name" value="nSTAND1"/>
    <property type="match status" value="1"/>
</dbReference>
<dbReference type="Gene3D" id="3.40.50.300">
    <property type="entry name" value="P-loop containing nucleotide triphosphate hydrolases"/>
    <property type="match status" value="1"/>
</dbReference>
<dbReference type="InterPro" id="IPR027417">
    <property type="entry name" value="P-loop_NTPase"/>
</dbReference>
<accession>A0A3E0HHQ2</accession>
<dbReference type="Pfam" id="PF25872">
    <property type="entry name" value="HTH_77"/>
    <property type="match status" value="1"/>
</dbReference>
<dbReference type="InterPro" id="IPR049052">
    <property type="entry name" value="nSTAND1"/>
</dbReference>
<dbReference type="InterPro" id="IPR000792">
    <property type="entry name" value="Tscrpt_reg_LuxR_C"/>
</dbReference>
<dbReference type="PROSITE" id="PS50043">
    <property type="entry name" value="HTH_LUXR_2"/>
    <property type="match status" value="1"/>
</dbReference>
<dbReference type="InterPro" id="IPR016032">
    <property type="entry name" value="Sig_transdc_resp-reg_C-effctor"/>
</dbReference>
<dbReference type="GO" id="GO:0003677">
    <property type="term" value="F:DNA binding"/>
    <property type="evidence" value="ECO:0007669"/>
    <property type="project" value="InterPro"/>
</dbReference>
<dbReference type="CDD" id="cd06170">
    <property type="entry name" value="LuxR_C_like"/>
    <property type="match status" value="1"/>
</dbReference>
<dbReference type="SUPFAM" id="SSF52540">
    <property type="entry name" value="P-loop containing nucleoside triphosphate hydrolases"/>
    <property type="match status" value="1"/>
</dbReference>
<dbReference type="GO" id="GO:0006355">
    <property type="term" value="P:regulation of DNA-templated transcription"/>
    <property type="evidence" value="ECO:0007669"/>
    <property type="project" value="InterPro"/>
</dbReference>
<dbReference type="SMART" id="SM00421">
    <property type="entry name" value="HTH_LUXR"/>
    <property type="match status" value="1"/>
</dbReference>
<protein>
    <submittedName>
        <fullName evidence="2">Putative ATPase</fullName>
    </submittedName>
</protein>
<dbReference type="OrthoDB" id="9812579at2"/>
<dbReference type="PRINTS" id="PR00038">
    <property type="entry name" value="HTHLUXR"/>
</dbReference>
<evidence type="ECO:0000313" key="3">
    <source>
        <dbReference type="Proteomes" id="UP000256269"/>
    </source>
</evidence>
<dbReference type="RefSeq" id="WP_116176089.1">
    <property type="nucleotide sequence ID" value="NZ_CP144375.1"/>
</dbReference>
<dbReference type="InterPro" id="IPR036388">
    <property type="entry name" value="WH-like_DNA-bd_sf"/>
</dbReference>
<dbReference type="PRINTS" id="PR00364">
    <property type="entry name" value="DISEASERSIST"/>
</dbReference>
<proteinExistence type="predicted"/>
<dbReference type="PANTHER" id="PTHR47691:SF3">
    <property type="entry name" value="HTH-TYPE TRANSCRIPTIONAL REGULATOR RV0890C-RELATED"/>
    <property type="match status" value="1"/>
</dbReference>
<dbReference type="AlphaFoldDB" id="A0A3E0HHQ2"/>
<organism evidence="2 3">
    <name type="scientific">Kutzneria buriramensis</name>
    <dbReference type="NCBI Taxonomy" id="1045776"/>
    <lineage>
        <taxon>Bacteria</taxon>
        <taxon>Bacillati</taxon>
        <taxon>Actinomycetota</taxon>
        <taxon>Actinomycetes</taxon>
        <taxon>Pseudonocardiales</taxon>
        <taxon>Pseudonocardiaceae</taxon>
        <taxon>Kutzneria</taxon>
    </lineage>
</organism>
<dbReference type="Pfam" id="PF00196">
    <property type="entry name" value="GerE"/>
    <property type="match status" value="1"/>
</dbReference>
<feature type="domain" description="HTH luxR-type" evidence="1">
    <location>
        <begin position="676"/>
        <end position="741"/>
    </location>
</feature>
<evidence type="ECO:0000259" key="1">
    <source>
        <dbReference type="PROSITE" id="PS50043"/>
    </source>
</evidence>
<dbReference type="Gene3D" id="1.10.10.10">
    <property type="entry name" value="Winged helix-like DNA-binding domain superfamily/Winged helix DNA-binding domain"/>
    <property type="match status" value="1"/>
</dbReference>
<dbReference type="PROSITE" id="PS00622">
    <property type="entry name" value="HTH_LUXR_1"/>
    <property type="match status" value="1"/>
</dbReference>
<evidence type="ECO:0000313" key="2">
    <source>
        <dbReference type="EMBL" id="REH45912.1"/>
    </source>
</evidence>
<keyword evidence="3" id="KW-1185">Reference proteome</keyword>